<reference evidence="1 2" key="1">
    <citation type="submission" date="2020-04" db="EMBL/GenBank/DDBJ databases">
        <authorList>
            <person name="Hitch T.C.A."/>
            <person name="Wylensek D."/>
            <person name="Clavel T."/>
        </authorList>
    </citation>
    <scope>NUCLEOTIDE SEQUENCE [LARGE SCALE GENOMIC DNA]</scope>
    <source>
        <strain evidence="1 2">WCA-380-WT-3C</strain>
    </source>
</reference>
<dbReference type="AlphaFoldDB" id="A0A7X9NNK8"/>
<sequence length="173" mass="19508">MLLSTAELSDLTDEITYRLPSILSNLNRTGGLEEWLAMGGMSDLVQGDKDLNSYPNGKIVVIGGTDIKEKVFLGVAKELGLSKDRFEFCLDYKKIQKYEFNKLQYNSNYRVVLFGPAPHSSQGKGKSSSVITEMEKSQGYPRVIRLQSSNDLKISKTNFREALKQLIEEKYIV</sequence>
<proteinExistence type="predicted"/>
<dbReference type="RefSeq" id="WP_168930643.1">
    <property type="nucleotide sequence ID" value="NZ_JABAFV010000005.1"/>
</dbReference>
<comment type="caution">
    <text evidence="1">The sequence shown here is derived from an EMBL/GenBank/DDBJ whole genome shotgun (WGS) entry which is preliminary data.</text>
</comment>
<name>A0A7X9NNK8_9ENTE</name>
<evidence type="ECO:0000313" key="1">
    <source>
        <dbReference type="EMBL" id="NME49524.1"/>
    </source>
</evidence>
<protein>
    <submittedName>
        <fullName evidence="1">Uncharacterized protein</fullName>
    </submittedName>
</protein>
<dbReference type="EMBL" id="JABAFV010000005">
    <property type="protein sequence ID" value="NME49524.1"/>
    <property type="molecule type" value="Genomic_DNA"/>
</dbReference>
<accession>A0A7X9NNK8</accession>
<evidence type="ECO:0000313" key="2">
    <source>
        <dbReference type="Proteomes" id="UP000588071"/>
    </source>
</evidence>
<organism evidence="1 2">
    <name type="scientific">Enterococcus cecorum</name>
    <dbReference type="NCBI Taxonomy" id="44008"/>
    <lineage>
        <taxon>Bacteria</taxon>
        <taxon>Bacillati</taxon>
        <taxon>Bacillota</taxon>
        <taxon>Bacilli</taxon>
        <taxon>Lactobacillales</taxon>
        <taxon>Enterococcaceae</taxon>
        <taxon>Enterococcus</taxon>
    </lineage>
</organism>
<dbReference type="Proteomes" id="UP000588071">
    <property type="component" value="Unassembled WGS sequence"/>
</dbReference>
<gene>
    <name evidence="1" type="ORF">HF857_04530</name>
</gene>